<accession>A0A413EWR8</accession>
<reference evidence="1 2" key="1">
    <citation type="submission" date="2018-08" db="EMBL/GenBank/DDBJ databases">
        <title>A genome reference for cultivated species of the human gut microbiota.</title>
        <authorList>
            <person name="Zou Y."/>
            <person name="Xue W."/>
            <person name="Luo G."/>
        </authorList>
    </citation>
    <scope>NUCLEOTIDE SEQUENCE [LARGE SCALE GENOMIC DNA]</scope>
    <source>
        <strain evidence="1 2">AF04-46</strain>
    </source>
</reference>
<proteinExistence type="predicted"/>
<dbReference type="Proteomes" id="UP000286031">
    <property type="component" value="Unassembled WGS sequence"/>
</dbReference>
<evidence type="ECO:0000313" key="2">
    <source>
        <dbReference type="Proteomes" id="UP000286031"/>
    </source>
</evidence>
<evidence type="ECO:0008006" key="3">
    <source>
        <dbReference type="Google" id="ProtNLM"/>
    </source>
</evidence>
<protein>
    <recommendedName>
        <fullName evidence="3">Helix-turn-helix domain-containing protein</fullName>
    </recommendedName>
</protein>
<organism evidence="1 2">
    <name type="scientific">Bacteroides ovatus</name>
    <dbReference type="NCBI Taxonomy" id="28116"/>
    <lineage>
        <taxon>Bacteria</taxon>
        <taxon>Pseudomonadati</taxon>
        <taxon>Bacteroidota</taxon>
        <taxon>Bacteroidia</taxon>
        <taxon>Bacteroidales</taxon>
        <taxon>Bacteroidaceae</taxon>
        <taxon>Bacteroides</taxon>
    </lineage>
</organism>
<evidence type="ECO:0000313" key="1">
    <source>
        <dbReference type="EMBL" id="RGX12356.1"/>
    </source>
</evidence>
<name>A0A413EWR8_BACOV</name>
<sequence>MKCCTVNDISDTVFRKWLKQYDEGGLEALVRADAEIKDVLPEGIDRTEEFYKREILRLCIENERLKKIMRCGRTRLGKRSMFV</sequence>
<dbReference type="AlphaFoldDB" id="A0A413EWR8"/>
<gene>
    <name evidence="1" type="ORF">DWV35_03325</name>
</gene>
<dbReference type="EMBL" id="QSBI01000003">
    <property type="protein sequence ID" value="RGX12356.1"/>
    <property type="molecule type" value="Genomic_DNA"/>
</dbReference>
<comment type="caution">
    <text evidence="1">The sequence shown here is derived from an EMBL/GenBank/DDBJ whole genome shotgun (WGS) entry which is preliminary data.</text>
</comment>